<organism evidence="3 4">
    <name type="scientific">Beutenbergia cavernae (strain ATCC BAA-8 / DSM 12333 / CCUG 43141 / JCM 11478 / NBRC 16432 / NCIMB 13614 / HKI 0122)</name>
    <dbReference type="NCBI Taxonomy" id="471853"/>
    <lineage>
        <taxon>Bacteria</taxon>
        <taxon>Bacillati</taxon>
        <taxon>Actinomycetota</taxon>
        <taxon>Actinomycetes</taxon>
        <taxon>Micrococcales</taxon>
        <taxon>Beutenbergiaceae</taxon>
        <taxon>Beutenbergia</taxon>
    </lineage>
</organism>
<keyword evidence="4" id="KW-1185">Reference proteome</keyword>
<feature type="transmembrane region" description="Helical" evidence="2">
    <location>
        <begin position="303"/>
        <end position="324"/>
    </location>
</feature>
<feature type="transmembrane region" description="Helical" evidence="2">
    <location>
        <begin position="330"/>
        <end position="348"/>
    </location>
</feature>
<keyword evidence="2" id="KW-0812">Transmembrane</keyword>
<feature type="transmembrane region" description="Helical" evidence="2">
    <location>
        <begin position="130"/>
        <end position="150"/>
    </location>
</feature>
<gene>
    <name evidence="3" type="ordered locus">Bcav_2147</name>
</gene>
<sequence length="363" mass="37993">MTSPGPAEPHPPPAGADGRRAPSGRAPLLRWGLPRDPDAMRHVAAFLVVTVATVAVTRAFLAAAGYPQLGGGGLHVAHVLWGGLAMALSVLLLLSFAGPVVRPAAAVVGGIGFGLFIDEVGKFLTSDNDYFYEPAFVVMYATCVVLVLGADAVHSRRRFAAAEYLAGATDHAVSGLVGGFSAWQRASAVRLAESGASAPGAGEVRALLDAVPDDDAELADPVRAVGHRLSELLRAVVVRRWAWPAAVGGVGVVLGASLVLSIRDASRAVDDGVAWLAYLAFASILVSAAALGWAFWRLRTDRAAAFGAVRLAVVVNLLLTQFALYRFSPWFATAIVLADLLVLGVVWAERHRLAFEPGEARRG</sequence>
<feature type="region of interest" description="Disordered" evidence="1">
    <location>
        <begin position="1"/>
        <end position="22"/>
    </location>
</feature>
<dbReference type="Proteomes" id="UP000007962">
    <property type="component" value="Chromosome"/>
</dbReference>
<feature type="transmembrane region" description="Helical" evidence="2">
    <location>
        <begin position="104"/>
        <end position="124"/>
    </location>
</feature>
<dbReference type="HOGENOM" id="CLU_057313_0_0_11"/>
<reference evidence="3 4" key="1">
    <citation type="journal article" date="2009" name="Stand. Genomic Sci.">
        <title>Complete genome sequence of Beutenbergia cavernae type strain (HKI 0122).</title>
        <authorList>
            <person name="Land M."/>
            <person name="Pukall R."/>
            <person name="Abt B."/>
            <person name="Goker M."/>
            <person name="Rohde M."/>
            <person name="Glavina Del Rio T."/>
            <person name="Tice H."/>
            <person name="Copeland A."/>
            <person name="Cheng J.F."/>
            <person name="Lucas S."/>
            <person name="Chen F."/>
            <person name="Nolan M."/>
            <person name="Bruce D."/>
            <person name="Goodwin L."/>
            <person name="Pitluck S."/>
            <person name="Ivanova N."/>
            <person name="Mavromatis K."/>
            <person name="Ovchinnikova G."/>
            <person name="Pati A."/>
            <person name="Chen A."/>
            <person name="Palaniappan K."/>
            <person name="Hauser L."/>
            <person name="Chang Y.J."/>
            <person name="Jefferies C.C."/>
            <person name="Saunders E."/>
            <person name="Brettin T."/>
            <person name="Detter J.C."/>
            <person name="Han C."/>
            <person name="Chain P."/>
            <person name="Bristow J."/>
            <person name="Eisen J.A."/>
            <person name="Markowitz V."/>
            <person name="Hugenholtz P."/>
            <person name="Kyrpides N.C."/>
            <person name="Klenk H.P."/>
            <person name="Lapidus A."/>
        </authorList>
    </citation>
    <scope>NUCLEOTIDE SEQUENCE [LARGE SCALE GENOMIC DNA]</scope>
    <source>
        <strain evidence="4">ATCC BAA-8 / DSM 12333 / NBRC 16432</strain>
    </source>
</reference>
<protein>
    <submittedName>
        <fullName evidence="3">Uncharacterized protein</fullName>
    </submittedName>
</protein>
<feature type="transmembrane region" description="Helical" evidence="2">
    <location>
        <begin position="78"/>
        <end position="97"/>
    </location>
</feature>
<evidence type="ECO:0000313" key="4">
    <source>
        <dbReference type="Proteomes" id="UP000007962"/>
    </source>
</evidence>
<evidence type="ECO:0000256" key="1">
    <source>
        <dbReference type="SAM" id="MobiDB-lite"/>
    </source>
</evidence>
<evidence type="ECO:0000256" key="2">
    <source>
        <dbReference type="SAM" id="Phobius"/>
    </source>
</evidence>
<dbReference type="EMBL" id="CP001618">
    <property type="protein sequence ID" value="ACQ80399.1"/>
    <property type="molecule type" value="Genomic_DNA"/>
</dbReference>
<feature type="compositionally biased region" description="Pro residues" evidence="1">
    <location>
        <begin position="1"/>
        <end position="14"/>
    </location>
</feature>
<dbReference type="STRING" id="471853.Bcav_2147"/>
<proteinExistence type="predicted"/>
<dbReference type="KEGG" id="bcv:Bcav_2147"/>
<keyword evidence="2" id="KW-0472">Membrane</keyword>
<feature type="transmembrane region" description="Helical" evidence="2">
    <location>
        <begin position="274"/>
        <end position="296"/>
    </location>
</feature>
<feature type="transmembrane region" description="Helical" evidence="2">
    <location>
        <begin position="43"/>
        <end position="66"/>
    </location>
</feature>
<dbReference type="RefSeq" id="WP_015882639.1">
    <property type="nucleotide sequence ID" value="NC_012669.1"/>
</dbReference>
<name>C5C6J3_BEUC1</name>
<accession>C5C6J3</accession>
<evidence type="ECO:0000313" key="3">
    <source>
        <dbReference type="EMBL" id="ACQ80399.1"/>
    </source>
</evidence>
<keyword evidence="2" id="KW-1133">Transmembrane helix</keyword>
<feature type="transmembrane region" description="Helical" evidence="2">
    <location>
        <begin position="241"/>
        <end position="262"/>
    </location>
</feature>
<dbReference type="eggNOG" id="ENOG502ZBUI">
    <property type="taxonomic scope" value="Bacteria"/>
</dbReference>
<dbReference type="AlphaFoldDB" id="C5C6J3"/>